<proteinExistence type="predicted"/>
<sequence>MNEYILKTAAFMFAAVWMNGGRAANPM</sequence>
<protein>
    <submittedName>
        <fullName evidence="1">Uncharacterized protein</fullName>
    </submittedName>
</protein>
<reference evidence="1" key="1">
    <citation type="submission" date="2018-05" db="EMBL/GenBank/DDBJ databases">
        <authorList>
            <person name="Lanie J.A."/>
            <person name="Ng W.-L."/>
            <person name="Kazmierczak K.M."/>
            <person name="Andrzejewski T.M."/>
            <person name="Davidsen T.M."/>
            <person name="Wayne K.J."/>
            <person name="Tettelin H."/>
            <person name="Glass J.I."/>
            <person name="Rusch D."/>
            <person name="Podicherti R."/>
            <person name="Tsui H.-C.T."/>
            <person name="Winkler M.E."/>
        </authorList>
    </citation>
    <scope>NUCLEOTIDE SEQUENCE</scope>
</reference>
<gene>
    <name evidence="1" type="ORF">METZ01_LOCUS97750</name>
</gene>
<name>A0A381VX87_9ZZZZ</name>
<feature type="non-terminal residue" evidence="1">
    <location>
        <position position="27"/>
    </location>
</feature>
<dbReference type="EMBL" id="UINC01010058">
    <property type="protein sequence ID" value="SVA44896.1"/>
    <property type="molecule type" value="Genomic_DNA"/>
</dbReference>
<accession>A0A381VX87</accession>
<dbReference type="AlphaFoldDB" id="A0A381VX87"/>
<organism evidence="1">
    <name type="scientific">marine metagenome</name>
    <dbReference type="NCBI Taxonomy" id="408172"/>
    <lineage>
        <taxon>unclassified sequences</taxon>
        <taxon>metagenomes</taxon>
        <taxon>ecological metagenomes</taxon>
    </lineage>
</organism>
<evidence type="ECO:0000313" key="1">
    <source>
        <dbReference type="EMBL" id="SVA44896.1"/>
    </source>
</evidence>